<dbReference type="KEGG" id="kphy:AOZ06_35935"/>
<evidence type="ECO:0000259" key="3">
    <source>
        <dbReference type="PROSITE" id="PS50893"/>
    </source>
</evidence>
<dbReference type="PANTHER" id="PTHR43790">
    <property type="entry name" value="CARBOHYDRATE TRANSPORT ATP-BINDING PROTEIN MG119-RELATED"/>
    <property type="match status" value="1"/>
</dbReference>
<proteinExistence type="predicted"/>
<dbReference type="InterPro" id="IPR027417">
    <property type="entry name" value="P-loop_NTPase"/>
</dbReference>
<dbReference type="InterPro" id="IPR003439">
    <property type="entry name" value="ABC_transporter-like_ATP-bd"/>
</dbReference>
<keyword evidence="1" id="KW-0547">Nucleotide-binding</keyword>
<sequence length="441" mass="46887">MLANDHVDLDVGAGEVHALMGENGAGKSTLMSILYGLCRPDSGTVALGGEPVGFDSPAQAIEAGVGMVQQEFALFPQLTVAENVVFGREPTRAGLLDRRAAVRVVDELIARHDLRVRPGDRVGDLPVGLRQQVEILKLLYRSADVLILDEPTAVLTPAETERLFGVLRALADEGRTVLFVSHKLHEILAVSDQVTVMRDGKVSAHGPAAEFTPHSLASAMTGREIDLDRVHPPGTPGEPVLELPELTVRAGEIVGIAGVAGNGQNVLVSRITGAAHVPEERGETGSAASASVADNLAVGFHRRGPLLRGGLLRPSEMRKHARAIIERFDVRATERQPMGTLSGGNQQKAILGRELTHDSPLLVVEQPTRGVDVGAIENIHARLVAYRDAGHGILLVSSELSEILALSDRILVMYEGRITAEFSRADADPDRIGLAMAGGVL</sequence>
<dbReference type="Gene3D" id="3.40.50.300">
    <property type="entry name" value="P-loop containing nucleotide triphosphate hydrolases"/>
    <property type="match status" value="2"/>
</dbReference>
<dbReference type="SMART" id="SM00382">
    <property type="entry name" value="AAA"/>
    <property type="match status" value="1"/>
</dbReference>
<organism evidence="4 5">
    <name type="scientific">Kibdelosporangium phytohabitans</name>
    <dbReference type="NCBI Taxonomy" id="860235"/>
    <lineage>
        <taxon>Bacteria</taxon>
        <taxon>Bacillati</taxon>
        <taxon>Actinomycetota</taxon>
        <taxon>Actinomycetes</taxon>
        <taxon>Pseudonocardiales</taxon>
        <taxon>Pseudonocardiaceae</taxon>
        <taxon>Kibdelosporangium</taxon>
    </lineage>
</organism>
<dbReference type="GO" id="GO:0016887">
    <property type="term" value="F:ATP hydrolysis activity"/>
    <property type="evidence" value="ECO:0007669"/>
    <property type="project" value="InterPro"/>
</dbReference>
<evidence type="ECO:0000313" key="5">
    <source>
        <dbReference type="Proteomes" id="UP000063699"/>
    </source>
</evidence>
<dbReference type="CDD" id="cd03216">
    <property type="entry name" value="ABC_Carb_Monos_I"/>
    <property type="match status" value="1"/>
</dbReference>
<dbReference type="AlphaFoldDB" id="A0A0N9IFR9"/>
<evidence type="ECO:0000256" key="1">
    <source>
        <dbReference type="ARBA" id="ARBA00022741"/>
    </source>
</evidence>
<dbReference type="SUPFAM" id="SSF52540">
    <property type="entry name" value="P-loop containing nucleoside triphosphate hydrolases"/>
    <property type="match status" value="2"/>
</dbReference>
<feature type="domain" description="ABC transporter" evidence="3">
    <location>
        <begin position="1"/>
        <end position="224"/>
    </location>
</feature>
<dbReference type="EMBL" id="CP012752">
    <property type="protein sequence ID" value="ALG15317.1"/>
    <property type="molecule type" value="Genomic_DNA"/>
</dbReference>
<dbReference type="InterPro" id="IPR017871">
    <property type="entry name" value="ABC_transporter-like_CS"/>
</dbReference>
<evidence type="ECO:0000313" key="4">
    <source>
        <dbReference type="EMBL" id="ALG15317.1"/>
    </source>
</evidence>
<keyword evidence="5" id="KW-1185">Reference proteome</keyword>
<dbReference type="CDD" id="cd03215">
    <property type="entry name" value="ABC_Carb_Monos_II"/>
    <property type="match status" value="1"/>
</dbReference>
<dbReference type="PROSITE" id="PS50893">
    <property type="entry name" value="ABC_TRANSPORTER_2"/>
    <property type="match status" value="2"/>
</dbReference>
<feature type="domain" description="ABC transporter" evidence="3">
    <location>
        <begin position="222"/>
        <end position="440"/>
    </location>
</feature>
<keyword evidence="2 4" id="KW-0067">ATP-binding</keyword>
<accession>A0A0N9IFR9</accession>
<reference evidence="4 5" key="1">
    <citation type="submission" date="2015-07" db="EMBL/GenBank/DDBJ databases">
        <title>Genome sequencing of Kibdelosporangium phytohabitans.</title>
        <authorList>
            <person name="Qin S."/>
            <person name="Xing K."/>
        </authorList>
    </citation>
    <scope>NUCLEOTIDE SEQUENCE [LARGE SCALE GENOMIC DNA]</scope>
    <source>
        <strain evidence="4 5">KLBMP1111</strain>
    </source>
</reference>
<evidence type="ECO:0000256" key="2">
    <source>
        <dbReference type="ARBA" id="ARBA00022840"/>
    </source>
</evidence>
<dbReference type="InterPro" id="IPR003593">
    <property type="entry name" value="AAA+_ATPase"/>
</dbReference>
<gene>
    <name evidence="4" type="ORF">AOZ06_35935</name>
</gene>
<dbReference type="PANTHER" id="PTHR43790:SF4">
    <property type="entry name" value="GUANOSINE IMPORT ATP-BINDING PROTEIN NUPO"/>
    <property type="match status" value="1"/>
</dbReference>
<dbReference type="STRING" id="860235.AOZ06_35935"/>
<name>A0A0N9IFR9_9PSEU</name>
<dbReference type="PROSITE" id="PS00211">
    <property type="entry name" value="ABC_TRANSPORTER_1"/>
    <property type="match status" value="1"/>
</dbReference>
<dbReference type="Proteomes" id="UP000063699">
    <property type="component" value="Chromosome"/>
</dbReference>
<protein>
    <submittedName>
        <fullName evidence="4">Heme ABC transporter ATP-binding protein</fullName>
    </submittedName>
</protein>
<dbReference type="InterPro" id="IPR050107">
    <property type="entry name" value="ABC_carbohydrate_import_ATPase"/>
</dbReference>
<dbReference type="GO" id="GO:0005524">
    <property type="term" value="F:ATP binding"/>
    <property type="evidence" value="ECO:0007669"/>
    <property type="project" value="UniProtKB-KW"/>
</dbReference>
<dbReference type="Pfam" id="PF00005">
    <property type="entry name" value="ABC_tran"/>
    <property type="match status" value="2"/>
</dbReference>